<dbReference type="Pfam" id="PF22807">
    <property type="entry name" value="TrAA12"/>
    <property type="match status" value="1"/>
</dbReference>
<evidence type="ECO:0000256" key="2">
    <source>
        <dbReference type="SAM" id="MobiDB-lite"/>
    </source>
</evidence>
<dbReference type="EMBL" id="JAULSN010000009">
    <property type="protein sequence ID" value="KAK3364953.1"/>
    <property type="molecule type" value="Genomic_DNA"/>
</dbReference>
<gene>
    <name evidence="4" type="ORF">B0T24DRAFT_723945</name>
</gene>
<dbReference type="AlphaFoldDB" id="A0AAE0JV62"/>
<feature type="region of interest" description="Disordered" evidence="2">
    <location>
        <begin position="1"/>
        <end position="122"/>
    </location>
</feature>
<comment type="caution">
    <text evidence="4">The sequence shown here is derived from an EMBL/GenBank/DDBJ whole genome shotgun (WGS) entry which is preliminary data.</text>
</comment>
<feature type="compositionally biased region" description="Acidic residues" evidence="2">
    <location>
        <begin position="79"/>
        <end position="107"/>
    </location>
</feature>
<keyword evidence="5" id="KW-1185">Reference proteome</keyword>
<dbReference type="Gene3D" id="3.90.20.10">
    <property type="match status" value="1"/>
</dbReference>
<name>A0AAE0JV62_9PEZI</name>
<protein>
    <recommendedName>
        <fullName evidence="3">Pyrroloquinoline quinone-dependent pyranose dehydrogenase beta-propeller domain-containing protein</fullName>
    </recommendedName>
</protein>
<feature type="domain" description="Pyrroloquinoline quinone-dependent pyranose dehydrogenase beta-propeller" evidence="3">
    <location>
        <begin position="125"/>
        <end position="184"/>
    </location>
</feature>
<evidence type="ECO:0000313" key="5">
    <source>
        <dbReference type="Proteomes" id="UP001287356"/>
    </source>
</evidence>
<reference evidence="4" key="1">
    <citation type="journal article" date="2023" name="Mol. Phylogenet. Evol.">
        <title>Genome-scale phylogeny and comparative genomics of the fungal order Sordariales.</title>
        <authorList>
            <person name="Hensen N."/>
            <person name="Bonometti L."/>
            <person name="Westerberg I."/>
            <person name="Brannstrom I.O."/>
            <person name="Guillou S."/>
            <person name="Cros-Aarteil S."/>
            <person name="Calhoun S."/>
            <person name="Haridas S."/>
            <person name="Kuo A."/>
            <person name="Mondo S."/>
            <person name="Pangilinan J."/>
            <person name="Riley R."/>
            <person name="LaButti K."/>
            <person name="Andreopoulos B."/>
            <person name="Lipzen A."/>
            <person name="Chen C."/>
            <person name="Yan M."/>
            <person name="Daum C."/>
            <person name="Ng V."/>
            <person name="Clum A."/>
            <person name="Steindorff A."/>
            <person name="Ohm R.A."/>
            <person name="Martin F."/>
            <person name="Silar P."/>
            <person name="Natvig D.O."/>
            <person name="Lalanne C."/>
            <person name="Gautier V."/>
            <person name="Ament-Velasquez S.L."/>
            <person name="Kruys A."/>
            <person name="Hutchinson M.I."/>
            <person name="Powell A.J."/>
            <person name="Barry K."/>
            <person name="Miller A.N."/>
            <person name="Grigoriev I.V."/>
            <person name="Debuchy R."/>
            <person name="Gladieux P."/>
            <person name="Hiltunen Thoren M."/>
            <person name="Johannesson H."/>
        </authorList>
    </citation>
    <scope>NUCLEOTIDE SEQUENCE</scope>
    <source>
        <strain evidence="4">CBS 958.72</strain>
    </source>
</reference>
<feature type="compositionally biased region" description="Polar residues" evidence="2">
    <location>
        <begin position="45"/>
        <end position="55"/>
    </location>
</feature>
<dbReference type="Proteomes" id="UP001287356">
    <property type="component" value="Unassembled WGS sequence"/>
</dbReference>
<proteinExistence type="predicted"/>
<keyword evidence="1" id="KW-0175">Coiled coil</keyword>
<feature type="coiled-coil region" evidence="1">
    <location>
        <begin position="240"/>
        <end position="278"/>
    </location>
</feature>
<sequence length="412" mass="45386">MAFLALMSSSSVTRPYQKFDRVGNLRGRPRNSNAFAAEPNAPGVPTTQPRATQPAGQPGRQSGLVPSIRRHTSQWEGVSLDDDDDIDDDDDNDDVDDNVDDDVDDDVDKLSQPTGPPRRTVNNLNAARGASVSNQRTIIKNMTNLDYISRTLLLSRKQPDLLLVSRGSGENINELAAHEPNGISSYQLDRKSPSLVSHVLPEPNVIADAFDTLRVQSQRIANVGAIQNQQNGLAAIQALGQQMDQRFQQTNQRINDLQQQMNQMNQQMNQRFNTLEHRQYNFEIAGVNTRLFFAHGANVLQRPVDIRNGGDIPGFPLTHTQLYAIDDATAEPFFHTSQSYGQTTNMAPTAVEKMSNNESNDMELLVNNLASVALGEPAEGNTNMDVVVVPVANGDDDADDEVRIEAFVEVPD</sequence>
<evidence type="ECO:0000313" key="4">
    <source>
        <dbReference type="EMBL" id="KAK3364953.1"/>
    </source>
</evidence>
<evidence type="ECO:0000256" key="1">
    <source>
        <dbReference type="SAM" id="Coils"/>
    </source>
</evidence>
<dbReference type="InterPro" id="IPR054539">
    <property type="entry name" value="Beta-prop_PDH"/>
</dbReference>
<organism evidence="4 5">
    <name type="scientific">Lasiosphaeria ovina</name>
    <dbReference type="NCBI Taxonomy" id="92902"/>
    <lineage>
        <taxon>Eukaryota</taxon>
        <taxon>Fungi</taxon>
        <taxon>Dikarya</taxon>
        <taxon>Ascomycota</taxon>
        <taxon>Pezizomycotina</taxon>
        <taxon>Sordariomycetes</taxon>
        <taxon>Sordariomycetidae</taxon>
        <taxon>Sordariales</taxon>
        <taxon>Lasiosphaeriaceae</taxon>
        <taxon>Lasiosphaeria</taxon>
    </lineage>
</organism>
<accession>A0AAE0JV62</accession>
<evidence type="ECO:0000259" key="3">
    <source>
        <dbReference type="Pfam" id="PF22807"/>
    </source>
</evidence>
<reference evidence="4" key="2">
    <citation type="submission" date="2023-06" db="EMBL/GenBank/DDBJ databases">
        <authorList>
            <consortium name="Lawrence Berkeley National Laboratory"/>
            <person name="Haridas S."/>
            <person name="Hensen N."/>
            <person name="Bonometti L."/>
            <person name="Westerberg I."/>
            <person name="Brannstrom I.O."/>
            <person name="Guillou S."/>
            <person name="Cros-Aarteil S."/>
            <person name="Calhoun S."/>
            <person name="Kuo A."/>
            <person name="Mondo S."/>
            <person name="Pangilinan J."/>
            <person name="Riley R."/>
            <person name="Labutti K."/>
            <person name="Andreopoulos B."/>
            <person name="Lipzen A."/>
            <person name="Chen C."/>
            <person name="Yanf M."/>
            <person name="Daum C."/>
            <person name="Ng V."/>
            <person name="Clum A."/>
            <person name="Steindorff A."/>
            <person name="Ohm R."/>
            <person name="Martin F."/>
            <person name="Silar P."/>
            <person name="Natvig D."/>
            <person name="Lalanne C."/>
            <person name="Gautier V."/>
            <person name="Ament-Velasquez S.L."/>
            <person name="Kruys A."/>
            <person name="Hutchinson M.I."/>
            <person name="Powell A.J."/>
            <person name="Barry K."/>
            <person name="Miller A.N."/>
            <person name="Grigoriev I.V."/>
            <person name="Debuchy R."/>
            <person name="Gladieux P."/>
            <person name="Thoren M.H."/>
            <person name="Johannesson H."/>
        </authorList>
    </citation>
    <scope>NUCLEOTIDE SEQUENCE</scope>
    <source>
        <strain evidence="4">CBS 958.72</strain>
    </source>
</reference>